<evidence type="ECO:0000256" key="6">
    <source>
        <dbReference type="ARBA" id="ARBA00047942"/>
    </source>
</evidence>
<dbReference type="RefSeq" id="WP_346066440.1">
    <property type="nucleotide sequence ID" value="NZ_BRPJ01000101.1"/>
</dbReference>
<evidence type="ECO:0000256" key="3">
    <source>
        <dbReference type="ARBA" id="ARBA00022603"/>
    </source>
</evidence>
<feature type="domain" description="Type II methyltransferase M.TaqI-like" evidence="7">
    <location>
        <begin position="628"/>
        <end position="963"/>
    </location>
</feature>
<keyword evidence="9" id="KW-1185">Reference proteome</keyword>
<dbReference type="PANTHER" id="PTHR33841">
    <property type="entry name" value="DNA METHYLTRANSFERASE YEEA-RELATED"/>
    <property type="match status" value="1"/>
</dbReference>
<dbReference type="PROSITE" id="PS00092">
    <property type="entry name" value="N6_MTASE"/>
    <property type="match status" value="1"/>
</dbReference>
<organism evidence="8 9">
    <name type="scientific">Lacrimispora amygdalina</name>
    <dbReference type="NCBI Taxonomy" id="253257"/>
    <lineage>
        <taxon>Bacteria</taxon>
        <taxon>Bacillati</taxon>
        <taxon>Bacillota</taxon>
        <taxon>Clostridia</taxon>
        <taxon>Lachnospirales</taxon>
        <taxon>Lachnospiraceae</taxon>
        <taxon>Lacrimispora</taxon>
    </lineage>
</organism>
<keyword evidence="5" id="KW-0949">S-adenosyl-L-methionine</keyword>
<dbReference type="EMBL" id="BRPJ01000101">
    <property type="protein sequence ID" value="GLB32970.1"/>
    <property type="molecule type" value="Genomic_DNA"/>
</dbReference>
<evidence type="ECO:0000256" key="5">
    <source>
        <dbReference type="ARBA" id="ARBA00022691"/>
    </source>
</evidence>
<evidence type="ECO:0000256" key="2">
    <source>
        <dbReference type="ARBA" id="ARBA00011900"/>
    </source>
</evidence>
<dbReference type="PRINTS" id="PR00507">
    <property type="entry name" value="N12N6MTFRASE"/>
</dbReference>
<evidence type="ECO:0000313" key="9">
    <source>
        <dbReference type="Proteomes" id="UP001419084"/>
    </source>
</evidence>
<dbReference type="InterPro" id="IPR029063">
    <property type="entry name" value="SAM-dependent_MTases_sf"/>
</dbReference>
<dbReference type="InterPro" id="IPR002052">
    <property type="entry name" value="DNA_methylase_N6_adenine_CS"/>
</dbReference>
<evidence type="ECO:0000259" key="7">
    <source>
        <dbReference type="Pfam" id="PF07669"/>
    </source>
</evidence>
<dbReference type="Pfam" id="PF07669">
    <property type="entry name" value="Eco57I"/>
    <property type="match status" value="1"/>
</dbReference>
<name>A0ABQ5MDT0_9FIRM</name>
<dbReference type="InterPro" id="IPR011639">
    <property type="entry name" value="MethylTrfase_TaqI-like_dom"/>
</dbReference>
<protein>
    <recommendedName>
        <fullName evidence="2">site-specific DNA-methyltransferase (adenine-specific)</fullName>
        <ecNumber evidence="2">2.1.1.72</ecNumber>
    </recommendedName>
</protein>
<comment type="caution">
    <text evidence="8">The sequence shown here is derived from an EMBL/GenBank/DDBJ whole genome shotgun (WGS) entry which is preliminary data.</text>
</comment>
<sequence>MSIDLTGITNKNEYYTNHYFSTVFEENTSATISGWNAAARESEEIKTPWSLLRQNARQYYSAHDKFVRSSVNLQALANIKLLAGSYLKSLGYPEAKPEVVTVDDSLSVPVYLEMTKSNGAPLLWVLLSAAKESDAGIMESFVFHAEDVDDDAAGTLYKGVLGEMANEDLVTKILFGAAEPPRFVMLIGMNQIALIDRNKWNEKRYLQFELEEIFSRLENTTLQAMSVLLHKDSLCPDDGKVLLDELDEQSQKNASGVSQDLKFALRESIELLGNEVLYDMKTRLGRDFDADPVDAGQLTLECLRYMYRMLFVLFIESRPELGYAPIKAQSYYSGYSLESLRDIADNIRDDVNEVGDGYYLHETLAKLYELIYDGYPKTEDELKKATGSDSLHDIFLIAPLKAHIFDQEYTKMITAAKLRNSCMLRIIDLMSLTRATGRRNGRRGRISYANLGINQMGAVYEALLSYRGFIAEHDLYEVKRAGDSFNELDVGYFVPESELDQYTEDERVRYEHGEKAGKLRMYEKGTFIYRLAGREREKSASYYTPEVLTKCLVKYALKELLEGKTADEILKLTICEPAMGSAAFLNEAINQLAEAYISRKEKETGEIISYEKRFNELQKVKMFIADRNVYGIDLNPVAVELAEVSLWLNTIYEGGFVPWFGTQLVNGNSLIGARRQVYRIENTQSTSKGLHWYEMEPERVPLGTKRMPKKQVYHFLLGDPGMCSYSDKVIKQLEPENIKEMKDWNKKFTSPVTDDEVVTLLRLSAAIDELWEAQIQLRKEVGAKTQDSLTIFGYTDDAEDSHTTIRQKDKIFSELYKSEHMRNAGPYARLKFAMDYWCALWFWPIDQADLLPTRSEFLFDMSLILEGTMASVNVTDSVKGGQLSLFPTEMEQMAMDIIDTYGTDTIVDIPRLRQENPRLDLAARIAEQNKFMHWELEFADLFAERGGFDLIIGNPPWIKAKWDEQSVLADFNPLFTIRDFPVNKKNLIRANTLKLKDVFILYLSEYTQAAGTLNYMNAIENYSDLQGVQTNHYKCFLPQAWKVCGDAGVFAFIHPDGVFDDSKGDNLRRQLYPRLKKHFHFINERLLFQEIGHPEVFSLNVYSNVTSDTFEVISNLFDPKTIDECYCDSDSEKVPGIKDENGEWNIIGHPDRIINITKNELKMFAKIFDDSEEYKGARLPVVHAKQLLRVLSTFSKHSNIQSLRNGYYATQMFDETGAQDAQIISPNVHFTDASEDMIYSGPHIGVANPYNQTPRANCSSKGDNDKLDLQFLPDDYLARSKYRISCTLPEYVATVPSTPWNSKYNMEYKLLSRKMLNLKQERTLMSAIAPPKTGHINGIYGLCFADSDILALLSGCFASLPYDFFIKCLGKTNFLDNTAGKMPVLDSKYAKSIKLRSLLLNCLSSRFSALWKKCWCDDFTTESWSIIDERLDNVSFTHLTAEWTHETPLRTDFERRTALIELDVLVAKALELTLNELKTIYRIQFPVLQQYEMDTWYDKNGRIVFTNNRGMSGVGVDRKTWENVVMDMSAGQRYSQKTIDSTIPGDPIERTIEYVAPFTRCNREQDYETAWKFFEEKYKEV</sequence>
<dbReference type="PANTHER" id="PTHR33841:SF5">
    <property type="entry name" value="DNA METHYLASE (MODIFICATION METHYLASE) (METHYLTRANSFERASE)-RELATED"/>
    <property type="match status" value="1"/>
</dbReference>
<keyword evidence="4" id="KW-0808">Transferase</keyword>
<keyword evidence="3" id="KW-0489">Methyltransferase</keyword>
<dbReference type="Gene3D" id="3.40.50.150">
    <property type="entry name" value="Vaccinia Virus protein VP39"/>
    <property type="match status" value="2"/>
</dbReference>
<proteinExistence type="inferred from homology"/>
<accession>A0ABQ5MDT0</accession>
<dbReference type="InterPro" id="IPR050953">
    <property type="entry name" value="N4_N6_ade-DNA_methylase"/>
</dbReference>
<comment type="similarity">
    <text evidence="1">Belongs to the N(4)/N(6)-methyltransferase family.</text>
</comment>
<evidence type="ECO:0000256" key="1">
    <source>
        <dbReference type="ARBA" id="ARBA00006594"/>
    </source>
</evidence>
<dbReference type="SUPFAM" id="SSF53335">
    <property type="entry name" value="S-adenosyl-L-methionine-dependent methyltransferases"/>
    <property type="match status" value="1"/>
</dbReference>
<gene>
    <name evidence="8" type="ORF">LAD12857_48930</name>
</gene>
<comment type="catalytic activity">
    <reaction evidence="6">
        <text>a 2'-deoxyadenosine in DNA + S-adenosyl-L-methionine = an N(6)-methyl-2'-deoxyadenosine in DNA + S-adenosyl-L-homocysteine + H(+)</text>
        <dbReference type="Rhea" id="RHEA:15197"/>
        <dbReference type="Rhea" id="RHEA-COMP:12418"/>
        <dbReference type="Rhea" id="RHEA-COMP:12419"/>
        <dbReference type="ChEBI" id="CHEBI:15378"/>
        <dbReference type="ChEBI" id="CHEBI:57856"/>
        <dbReference type="ChEBI" id="CHEBI:59789"/>
        <dbReference type="ChEBI" id="CHEBI:90615"/>
        <dbReference type="ChEBI" id="CHEBI:90616"/>
        <dbReference type="EC" id="2.1.1.72"/>
    </reaction>
</comment>
<dbReference type="Proteomes" id="UP001419084">
    <property type="component" value="Unassembled WGS sequence"/>
</dbReference>
<evidence type="ECO:0000256" key="4">
    <source>
        <dbReference type="ARBA" id="ARBA00022679"/>
    </source>
</evidence>
<evidence type="ECO:0000313" key="8">
    <source>
        <dbReference type="EMBL" id="GLB32970.1"/>
    </source>
</evidence>
<dbReference type="EC" id="2.1.1.72" evidence="2"/>
<reference evidence="8 9" key="1">
    <citation type="journal article" date="2024" name="Int. J. Syst. Evol. Microbiol.">
        <title>Lacrimispora brassicae sp. nov. isolated from fermented cabbage, and proposal of Clostridium indicum Gundawar et al. 2019 and Clostridium methoxybenzovorans Mechichi et al. 1999 as heterotypic synonyms of Lacrimispora amygdalina (Parshina et al. 2003) Haas and Blanchard 2020 and Lacrimispora indolis (McClung and McCoy 1957) Haas and Blanchard 2020, respectively.</title>
        <authorList>
            <person name="Kobayashi H."/>
            <person name="Tanizawa Y."/>
            <person name="Sakamoto M."/>
            <person name="Ohkuma M."/>
            <person name="Tohno M."/>
        </authorList>
    </citation>
    <scope>NUCLEOTIDE SEQUENCE [LARGE SCALE GENOMIC DNA]</scope>
    <source>
        <strain evidence="8 9">DSM 12857</strain>
    </source>
</reference>